<evidence type="ECO:0000259" key="5">
    <source>
        <dbReference type="Pfam" id="PF02668"/>
    </source>
</evidence>
<evidence type="ECO:0000313" key="7">
    <source>
        <dbReference type="Proteomes" id="UP000325576"/>
    </source>
</evidence>
<proteinExistence type="predicted"/>
<dbReference type="Proteomes" id="UP000325576">
    <property type="component" value="Unassembled WGS sequence"/>
</dbReference>
<name>A0A0C3AFG3_RHOER</name>
<evidence type="ECO:0000256" key="3">
    <source>
        <dbReference type="ARBA" id="ARBA00023004"/>
    </source>
</evidence>
<organism evidence="6 7">
    <name type="scientific">Rhodococcus erythropolis</name>
    <name type="common">Arthrobacter picolinophilus</name>
    <dbReference type="NCBI Taxonomy" id="1833"/>
    <lineage>
        <taxon>Bacteria</taxon>
        <taxon>Bacillati</taxon>
        <taxon>Actinomycetota</taxon>
        <taxon>Actinomycetes</taxon>
        <taxon>Mycobacteriales</taxon>
        <taxon>Nocardiaceae</taxon>
        <taxon>Rhodococcus</taxon>
        <taxon>Rhodococcus erythropolis group</taxon>
    </lineage>
</organism>
<sequence>MFSSDLTLASVVPRRVDTVEAVRAAIALDGAAVFGGLHTEDDAIAFASKLLGEKCIRVGRQFEASAKSQDAEAAVVDTQPVDERGRKRSFGISGERMTAHNDGFAFGDYAPDYLFLWCKRPAYPSGGDSFLIDAVKLTRLLAFDPATAELAEFCWSTDIDHSEPNFPQNTFAPIARTVPSGRNQVRYHPYLAPIAGEPEEAQWPLVKQWSEAVIHVRDSGPMFRAEAGEMICIDNYRVLHGRDGYTDPGRELYSIWGWSSDAVAVPQQALDIVQPDLAALAM</sequence>
<dbReference type="InterPro" id="IPR003819">
    <property type="entry name" value="TauD/TfdA-like"/>
</dbReference>
<protein>
    <recommendedName>
        <fullName evidence="5">TauD/TfdA-like domain-containing protein</fullName>
    </recommendedName>
</protein>
<evidence type="ECO:0000256" key="4">
    <source>
        <dbReference type="ARBA" id="ARBA00023194"/>
    </source>
</evidence>
<dbReference type="InterPro" id="IPR042098">
    <property type="entry name" value="TauD-like_sf"/>
</dbReference>
<keyword evidence="3" id="KW-0408">Iron</keyword>
<keyword evidence="4" id="KW-0045">Antibiotic biosynthesis</keyword>
<reference evidence="6 7" key="1">
    <citation type="journal article" date="2017" name="Poromechanics V (2013)">
        <title>Genomic Characterization of the Arsenic-Tolerant Actinobacterium, &lt;i&gt;Rhodococcus erythropolis&lt;/i&gt; S43.</title>
        <authorList>
            <person name="Retamal-Morales G."/>
            <person name="Mehnert M."/>
            <person name="Schwabe R."/>
            <person name="Tischler D."/>
            <person name="Schloemann M."/>
            <person name="Levican G.J."/>
        </authorList>
    </citation>
    <scope>NUCLEOTIDE SEQUENCE [LARGE SCALE GENOMIC DNA]</scope>
    <source>
        <strain evidence="6 7">S43</strain>
    </source>
</reference>
<dbReference type="InterPro" id="IPR050411">
    <property type="entry name" value="AlphaKG_dependent_hydroxylases"/>
</dbReference>
<keyword evidence="2" id="KW-0560">Oxidoreductase</keyword>
<dbReference type="Pfam" id="PF02668">
    <property type="entry name" value="TauD"/>
    <property type="match status" value="1"/>
</dbReference>
<dbReference type="GO" id="GO:0017000">
    <property type="term" value="P:antibiotic biosynthetic process"/>
    <property type="evidence" value="ECO:0007669"/>
    <property type="project" value="UniProtKB-KW"/>
</dbReference>
<dbReference type="PANTHER" id="PTHR10696:SF56">
    <property type="entry name" value="TAUD_TFDA-LIKE DOMAIN-CONTAINING PROTEIN"/>
    <property type="match status" value="1"/>
</dbReference>
<evidence type="ECO:0000256" key="2">
    <source>
        <dbReference type="ARBA" id="ARBA00023002"/>
    </source>
</evidence>
<dbReference type="EMBL" id="MRBO01000551">
    <property type="protein sequence ID" value="KAB2583469.1"/>
    <property type="molecule type" value="Genomic_DNA"/>
</dbReference>
<dbReference type="SUPFAM" id="SSF51197">
    <property type="entry name" value="Clavaminate synthase-like"/>
    <property type="match status" value="1"/>
</dbReference>
<comment type="cofactor">
    <cofactor evidence="1">
        <name>Fe(2+)</name>
        <dbReference type="ChEBI" id="CHEBI:29033"/>
    </cofactor>
</comment>
<feature type="domain" description="TauD/TfdA-like" evidence="5">
    <location>
        <begin position="6"/>
        <end position="256"/>
    </location>
</feature>
<comment type="caution">
    <text evidence="6">The sequence shown here is derived from an EMBL/GenBank/DDBJ whole genome shotgun (WGS) entry which is preliminary data.</text>
</comment>
<dbReference type="GO" id="GO:0016491">
    <property type="term" value="F:oxidoreductase activity"/>
    <property type="evidence" value="ECO:0007669"/>
    <property type="project" value="UniProtKB-KW"/>
</dbReference>
<dbReference type="Gene3D" id="3.60.130.10">
    <property type="entry name" value="Clavaminate synthase-like"/>
    <property type="match status" value="1"/>
</dbReference>
<dbReference type="PANTHER" id="PTHR10696">
    <property type="entry name" value="GAMMA-BUTYROBETAINE HYDROXYLASE-RELATED"/>
    <property type="match status" value="1"/>
</dbReference>
<evidence type="ECO:0000256" key="1">
    <source>
        <dbReference type="ARBA" id="ARBA00001954"/>
    </source>
</evidence>
<gene>
    <name evidence="6" type="ORF">BS297_20505</name>
</gene>
<dbReference type="AlphaFoldDB" id="A0A0C3AFG3"/>
<evidence type="ECO:0000313" key="6">
    <source>
        <dbReference type="EMBL" id="KAB2583469.1"/>
    </source>
</evidence>
<accession>A0A0C3AFG3</accession>